<evidence type="ECO:0000259" key="8">
    <source>
        <dbReference type="Pfam" id="PF02687"/>
    </source>
</evidence>
<feature type="domain" description="ABC3 transporter permease C-terminal" evidence="8">
    <location>
        <begin position="282"/>
        <end position="395"/>
    </location>
</feature>
<dbReference type="InterPro" id="IPR050250">
    <property type="entry name" value="Macrolide_Exporter_MacB"/>
</dbReference>
<evidence type="ECO:0000256" key="7">
    <source>
        <dbReference type="SAM" id="Phobius"/>
    </source>
</evidence>
<accession>A0AA37U352</accession>
<name>A0AA37U352_9RHOB</name>
<evidence type="ECO:0000256" key="3">
    <source>
        <dbReference type="ARBA" id="ARBA00022692"/>
    </source>
</evidence>
<comment type="similarity">
    <text evidence="6">Belongs to the ABC-4 integral membrane protein family.</text>
</comment>
<dbReference type="Proteomes" id="UP001157355">
    <property type="component" value="Unassembled WGS sequence"/>
</dbReference>
<feature type="transmembrane region" description="Helical" evidence="7">
    <location>
        <begin position="20"/>
        <end position="40"/>
    </location>
</feature>
<dbReference type="PANTHER" id="PTHR30572:SF4">
    <property type="entry name" value="ABC TRANSPORTER PERMEASE YTRF"/>
    <property type="match status" value="1"/>
</dbReference>
<comment type="caution">
    <text evidence="10">The sequence shown here is derived from an EMBL/GenBank/DDBJ whole genome shotgun (WGS) entry which is preliminary data.</text>
</comment>
<feature type="transmembrane region" description="Helical" evidence="7">
    <location>
        <begin position="365"/>
        <end position="385"/>
    </location>
</feature>
<evidence type="ECO:0000313" key="10">
    <source>
        <dbReference type="EMBL" id="GLS86589.1"/>
    </source>
</evidence>
<dbReference type="GO" id="GO:0005886">
    <property type="term" value="C:plasma membrane"/>
    <property type="evidence" value="ECO:0007669"/>
    <property type="project" value="UniProtKB-SubCell"/>
</dbReference>
<feature type="transmembrane region" description="Helical" evidence="7">
    <location>
        <begin position="336"/>
        <end position="359"/>
    </location>
</feature>
<evidence type="ECO:0000256" key="2">
    <source>
        <dbReference type="ARBA" id="ARBA00022475"/>
    </source>
</evidence>
<keyword evidence="3 7" id="KW-0812">Transmembrane</keyword>
<dbReference type="GO" id="GO:0022857">
    <property type="term" value="F:transmembrane transporter activity"/>
    <property type="evidence" value="ECO:0007669"/>
    <property type="project" value="TreeGrafter"/>
</dbReference>
<reference evidence="10 11" key="1">
    <citation type="journal article" date="2014" name="Int. J. Syst. Evol. Microbiol.">
        <title>Complete genome sequence of Corynebacterium casei LMG S-19264T (=DSM 44701T), isolated from a smear-ripened cheese.</title>
        <authorList>
            <consortium name="US DOE Joint Genome Institute (JGI-PGF)"/>
            <person name="Walter F."/>
            <person name="Albersmeier A."/>
            <person name="Kalinowski J."/>
            <person name="Ruckert C."/>
        </authorList>
    </citation>
    <scope>NUCLEOTIDE SEQUENCE [LARGE SCALE GENOMIC DNA]</scope>
    <source>
        <strain evidence="10 11">NBRC 111766</strain>
    </source>
</reference>
<comment type="subcellular location">
    <subcellularLocation>
        <location evidence="1">Cell membrane</location>
        <topology evidence="1">Multi-pass membrane protein</topology>
    </subcellularLocation>
</comment>
<dbReference type="PANTHER" id="PTHR30572">
    <property type="entry name" value="MEMBRANE COMPONENT OF TRANSPORTER-RELATED"/>
    <property type="match status" value="1"/>
</dbReference>
<evidence type="ECO:0000256" key="4">
    <source>
        <dbReference type="ARBA" id="ARBA00022989"/>
    </source>
</evidence>
<evidence type="ECO:0000259" key="9">
    <source>
        <dbReference type="Pfam" id="PF12704"/>
    </source>
</evidence>
<keyword evidence="11" id="KW-1185">Reference proteome</keyword>
<evidence type="ECO:0000256" key="5">
    <source>
        <dbReference type="ARBA" id="ARBA00023136"/>
    </source>
</evidence>
<evidence type="ECO:0000256" key="6">
    <source>
        <dbReference type="ARBA" id="ARBA00038076"/>
    </source>
</evidence>
<dbReference type="EMBL" id="BSPP01000005">
    <property type="protein sequence ID" value="GLS86589.1"/>
    <property type="molecule type" value="Genomic_DNA"/>
</dbReference>
<dbReference type="Pfam" id="PF02687">
    <property type="entry name" value="FtsX"/>
    <property type="match status" value="1"/>
</dbReference>
<dbReference type="RefSeq" id="WP_284324809.1">
    <property type="nucleotide sequence ID" value="NZ_BSPP01000005.1"/>
</dbReference>
<proteinExistence type="inferred from homology"/>
<protein>
    <submittedName>
        <fullName evidence="10">Multidrug ABC transporter substrate-binding protein</fullName>
    </submittedName>
</protein>
<dbReference type="InterPro" id="IPR025857">
    <property type="entry name" value="MacB_PCD"/>
</dbReference>
<keyword evidence="2" id="KW-1003">Cell membrane</keyword>
<dbReference type="InterPro" id="IPR003838">
    <property type="entry name" value="ABC3_permease_C"/>
</dbReference>
<evidence type="ECO:0000313" key="11">
    <source>
        <dbReference type="Proteomes" id="UP001157355"/>
    </source>
</evidence>
<gene>
    <name evidence="10" type="ORF">GCM10010873_15630</name>
</gene>
<sequence length="402" mass="41446">MLWETVTLAFITIIRNKLRTFLTVLGVVIGVAAVIAMVTIGQGSSQQVNASVAALGTNVLTARPGTRGFGPPTAGAPAPRFTLKDAEALAVLPQVVYAAPVVSTTQNVVFGNANASTQVYGTSGAYQLVQNWPLSAGRSFDPSEESAGAAVCVLGQSVSTKLFGGSDPLGQSIRVKNVSCLVLGVLVARGAGSFGQDQDDVVLMPVKAVQRRMEGNTDVDSIAVALRKSVSAADGIKAVQQVLRERRRIGLTQSDNFSVSDMKELSNMLGGINAVLTGLLSSVAAVSLLVGGIGIMNIMLVSVTERTREIGIRLAVGASAGQVLLQFLVEAVVLSLLGGAIGIALGLAIAFGGSIFMAIPFAPSAAVVALAFGFSALVGVVFGYFPARRAARLDPIEALRHQ</sequence>
<feature type="transmembrane region" description="Helical" evidence="7">
    <location>
        <begin position="272"/>
        <end position="298"/>
    </location>
</feature>
<dbReference type="Pfam" id="PF12704">
    <property type="entry name" value="MacB_PCD"/>
    <property type="match status" value="1"/>
</dbReference>
<keyword evidence="5 7" id="KW-0472">Membrane</keyword>
<feature type="domain" description="MacB-like periplasmic core" evidence="9">
    <location>
        <begin position="20"/>
        <end position="241"/>
    </location>
</feature>
<keyword evidence="4 7" id="KW-1133">Transmembrane helix</keyword>
<dbReference type="AlphaFoldDB" id="A0AA37U352"/>
<evidence type="ECO:0000256" key="1">
    <source>
        <dbReference type="ARBA" id="ARBA00004651"/>
    </source>
</evidence>
<organism evidence="10 11">
    <name type="scientific">Cypionkella aquatica</name>
    <dbReference type="NCBI Taxonomy" id="1756042"/>
    <lineage>
        <taxon>Bacteria</taxon>
        <taxon>Pseudomonadati</taxon>
        <taxon>Pseudomonadota</taxon>
        <taxon>Alphaproteobacteria</taxon>
        <taxon>Rhodobacterales</taxon>
        <taxon>Paracoccaceae</taxon>
        <taxon>Cypionkella</taxon>
    </lineage>
</organism>